<evidence type="ECO:0000313" key="2">
    <source>
        <dbReference type="EMBL" id="TNN39153.1"/>
    </source>
</evidence>
<accession>A0A4Z2FEE6</accession>
<keyword evidence="1" id="KW-0732">Signal</keyword>
<gene>
    <name evidence="2" type="ORF">EYF80_050682</name>
</gene>
<name>A0A4Z2FEE6_9TELE</name>
<evidence type="ECO:0000313" key="3">
    <source>
        <dbReference type="Proteomes" id="UP000314294"/>
    </source>
</evidence>
<feature type="signal peptide" evidence="1">
    <location>
        <begin position="1"/>
        <end position="22"/>
    </location>
</feature>
<evidence type="ECO:0000256" key="1">
    <source>
        <dbReference type="SAM" id="SignalP"/>
    </source>
</evidence>
<proteinExistence type="predicted"/>
<dbReference type="Proteomes" id="UP000314294">
    <property type="component" value="Unassembled WGS sequence"/>
</dbReference>
<comment type="caution">
    <text evidence="2">The sequence shown here is derived from an EMBL/GenBank/DDBJ whole genome shotgun (WGS) entry which is preliminary data.</text>
</comment>
<keyword evidence="3" id="KW-1185">Reference proteome</keyword>
<organism evidence="2 3">
    <name type="scientific">Liparis tanakae</name>
    <name type="common">Tanaka's snailfish</name>
    <dbReference type="NCBI Taxonomy" id="230148"/>
    <lineage>
        <taxon>Eukaryota</taxon>
        <taxon>Metazoa</taxon>
        <taxon>Chordata</taxon>
        <taxon>Craniata</taxon>
        <taxon>Vertebrata</taxon>
        <taxon>Euteleostomi</taxon>
        <taxon>Actinopterygii</taxon>
        <taxon>Neopterygii</taxon>
        <taxon>Teleostei</taxon>
        <taxon>Neoteleostei</taxon>
        <taxon>Acanthomorphata</taxon>
        <taxon>Eupercaria</taxon>
        <taxon>Perciformes</taxon>
        <taxon>Cottioidei</taxon>
        <taxon>Cottales</taxon>
        <taxon>Liparidae</taxon>
        <taxon>Liparis</taxon>
    </lineage>
</organism>
<dbReference type="AlphaFoldDB" id="A0A4Z2FEE6"/>
<evidence type="ECO:0008006" key="4">
    <source>
        <dbReference type="Google" id="ProtNLM"/>
    </source>
</evidence>
<dbReference type="EMBL" id="SRLO01001305">
    <property type="protein sequence ID" value="TNN39153.1"/>
    <property type="molecule type" value="Genomic_DNA"/>
</dbReference>
<sequence length="88" mass="10036">MQQRSSLVTRMFLLFRSRWAMAGFPSVPKISVCRCTRPQATDAAMARPSVVSTATRCRQPCSNTTTPLLLTLTEEKQRVPWHLVAWRD</sequence>
<protein>
    <recommendedName>
        <fullName evidence="4">Secreted protein</fullName>
    </recommendedName>
</protein>
<reference evidence="2 3" key="1">
    <citation type="submission" date="2019-03" db="EMBL/GenBank/DDBJ databases">
        <title>First draft genome of Liparis tanakae, snailfish: a comprehensive survey of snailfish specific genes.</title>
        <authorList>
            <person name="Kim W."/>
            <person name="Song I."/>
            <person name="Jeong J.-H."/>
            <person name="Kim D."/>
            <person name="Kim S."/>
            <person name="Ryu S."/>
            <person name="Song J.Y."/>
            <person name="Lee S.K."/>
        </authorList>
    </citation>
    <scope>NUCLEOTIDE SEQUENCE [LARGE SCALE GENOMIC DNA]</scope>
    <source>
        <tissue evidence="2">Muscle</tissue>
    </source>
</reference>
<feature type="chain" id="PRO_5021402845" description="Secreted protein" evidence="1">
    <location>
        <begin position="23"/>
        <end position="88"/>
    </location>
</feature>